<dbReference type="PANTHER" id="PTHR46889:SF5">
    <property type="entry name" value="INTEGRASE PROTEIN"/>
    <property type="match status" value="1"/>
</dbReference>
<dbReference type="OrthoDB" id="4281720at2"/>
<dbReference type="AlphaFoldDB" id="R4Z6C0"/>
<dbReference type="InterPro" id="IPR050900">
    <property type="entry name" value="Transposase_IS3/IS150/IS904"/>
</dbReference>
<comment type="caution">
    <text evidence="2">The sequence shown here is derived from an EMBL/GenBank/DDBJ whole genome shotgun (WGS) entry which is preliminary data.</text>
</comment>
<dbReference type="Pfam" id="PF13276">
    <property type="entry name" value="HTH_21"/>
    <property type="match status" value="1"/>
</dbReference>
<evidence type="ECO:0000259" key="1">
    <source>
        <dbReference type="Pfam" id="PF13276"/>
    </source>
</evidence>
<name>R4Z6C0_9ACTN</name>
<reference evidence="2 3" key="1">
    <citation type="journal article" date="2013" name="ISME J.">
        <title>Metabolic model for the filamentous 'Candidatus Microthrix parvicella' based on genomic and metagenomic analyses.</title>
        <authorList>
            <person name="Jon McIlroy S."/>
            <person name="Kristiansen R."/>
            <person name="Albertsen M."/>
            <person name="Michael Karst S."/>
            <person name="Rossetti S."/>
            <person name="Lund Nielsen J."/>
            <person name="Tandoi V."/>
            <person name="James Seviour R."/>
            <person name="Nielsen P.H."/>
        </authorList>
    </citation>
    <scope>NUCLEOTIDE SEQUENCE [LARGE SCALE GENOMIC DNA]</scope>
    <source>
        <strain evidence="2 3">RN1</strain>
    </source>
</reference>
<feature type="domain" description="HTH-like" evidence="1">
    <location>
        <begin position="43"/>
        <end position="100"/>
    </location>
</feature>
<accession>R4Z6C0</accession>
<evidence type="ECO:0000313" key="2">
    <source>
        <dbReference type="EMBL" id="CCM65196.1"/>
    </source>
</evidence>
<evidence type="ECO:0000313" key="3">
    <source>
        <dbReference type="Proteomes" id="UP000018291"/>
    </source>
</evidence>
<dbReference type="EMBL" id="CANL01000057">
    <property type="protein sequence ID" value="CCM65196.1"/>
    <property type="molecule type" value="Genomic_DNA"/>
</dbReference>
<gene>
    <name evidence="2" type="ORF">BN381_600010</name>
</gene>
<organism evidence="2 3">
    <name type="scientific">Candidatus Neomicrothrix parvicella RN1</name>
    <dbReference type="NCBI Taxonomy" id="1229780"/>
    <lineage>
        <taxon>Bacteria</taxon>
        <taxon>Bacillati</taxon>
        <taxon>Actinomycetota</taxon>
        <taxon>Acidimicrobiia</taxon>
        <taxon>Acidimicrobiales</taxon>
        <taxon>Microthrixaceae</taxon>
        <taxon>Candidatus Neomicrothrix</taxon>
    </lineage>
</organism>
<dbReference type="eggNOG" id="COG2801">
    <property type="taxonomic scope" value="Bacteria"/>
</dbReference>
<dbReference type="PANTHER" id="PTHR46889">
    <property type="entry name" value="TRANSPOSASE INSF FOR INSERTION SEQUENCE IS3B-RELATED"/>
    <property type="match status" value="1"/>
</dbReference>
<dbReference type="InterPro" id="IPR025948">
    <property type="entry name" value="HTH-like_dom"/>
</dbReference>
<keyword evidence="3" id="KW-1185">Reference proteome</keyword>
<dbReference type="STRING" id="1229780.BN381_600010"/>
<protein>
    <submittedName>
        <fullName evidence="2">Putative transposase</fullName>
    </submittedName>
</protein>
<sequence>MIVEFIDANKADYGVEPICDVLQFAPSTYYAFKTRPPSTRALSDALMKVVLLRLFIDNLSVYGARKLWMAAHRDGHDIGRDRVSRLMGDIGIQGVRRQRHVRTTRPTEGAPRAPDLVDRDFTAIAPDRLWVTDLVRHEAPLNLAVMKGHRHMLVAAGVLKLRAA</sequence>
<dbReference type="HOGENOM" id="CLU_027402_21_8_11"/>
<proteinExistence type="predicted"/>
<dbReference type="Proteomes" id="UP000018291">
    <property type="component" value="Unassembled WGS sequence"/>
</dbReference>